<keyword evidence="6" id="KW-0067">ATP-binding</keyword>
<comment type="similarity">
    <text evidence="2">Belongs to the AAA ATPase family. RarA/MGS1/WRNIP1 subfamily.</text>
</comment>
<evidence type="ECO:0000259" key="8">
    <source>
        <dbReference type="SMART" id="SM00382"/>
    </source>
</evidence>
<dbReference type="GO" id="GO:0008047">
    <property type="term" value="F:enzyme activator activity"/>
    <property type="evidence" value="ECO:0007669"/>
    <property type="project" value="TreeGrafter"/>
</dbReference>
<dbReference type="Gene3D" id="3.40.50.300">
    <property type="entry name" value="P-loop containing nucleotide triphosphate hydrolases"/>
    <property type="match status" value="1"/>
</dbReference>
<evidence type="ECO:0000256" key="3">
    <source>
        <dbReference type="ARBA" id="ARBA00020776"/>
    </source>
</evidence>
<dbReference type="GO" id="GO:0003677">
    <property type="term" value="F:DNA binding"/>
    <property type="evidence" value="ECO:0007669"/>
    <property type="project" value="InterPro"/>
</dbReference>
<name>A0A934VQI6_9BACT</name>
<protein>
    <recommendedName>
        <fullName evidence="3">Replication-associated recombination protein A</fullName>
    </recommendedName>
</protein>
<dbReference type="PANTHER" id="PTHR13779:SF7">
    <property type="entry name" value="ATPASE WRNIP1"/>
    <property type="match status" value="1"/>
</dbReference>
<dbReference type="InterPro" id="IPR021886">
    <property type="entry name" value="MgsA_C"/>
</dbReference>
<dbReference type="GO" id="GO:0000731">
    <property type="term" value="P:DNA synthesis involved in DNA repair"/>
    <property type="evidence" value="ECO:0007669"/>
    <property type="project" value="TreeGrafter"/>
</dbReference>
<dbReference type="GO" id="GO:0006261">
    <property type="term" value="P:DNA-templated DNA replication"/>
    <property type="evidence" value="ECO:0007669"/>
    <property type="project" value="TreeGrafter"/>
</dbReference>
<dbReference type="Pfam" id="PF16193">
    <property type="entry name" value="AAA_assoc_2"/>
    <property type="match status" value="1"/>
</dbReference>
<dbReference type="InterPro" id="IPR008921">
    <property type="entry name" value="DNA_pol3_clamp-load_cplx_C"/>
</dbReference>
<evidence type="ECO:0000256" key="2">
    <source>
        <dbReference type="ARBA" id="ARBA00008959"/>
    </source>
</evidence>
<keyword evidence="4" id="KW-0235">DNA replication</keyword>
<dbReference type="FunFam" id="1.20.272.10:FF:000001">
    <property type="entry name" value="Putative AAA family ATPase"/>
    <property type="match status" value="1"/>
</dbReference>
<organism evidence="9 10">
    <name type="scientific">Pelagicoccus mobilis</name>
    <dbReference type="NCBI Taxonomy" id="415221"/>
    <lineage>
        <taxon>Bacteria</taxon>
        <taxon>Pseudomonadati</taxon>
        <taxon>Verrucomicrobiota</taxon>
        <taxon>Opitutia</taxon>
        <taxon>Puniceicoccales</taxon>
        <taxon>Pelagicoccaceae</taxon>
        <taxon>Pelagicoccus</taxon>
    </lineage>
</organism>
<dbReference type="RefSeq" id="WP_200356604.1">
    <property type="nucleotide sequence ID" value="NZ_JAENIL010000030.1"/>
</dbReference>
<dbReference type="Gene3D" id="1.10.8.60">
    <property type="match status" value="1"/>
</dbReference>
<evidence type="ECO:0000256" key="6">
    <source>
        <dbReference type="ARBA" id="ARBA00022840"/>
    </source>
</evidence>
<evidence type="ECO:0000313" key="9">
    <source>
        <dbReference type="EMBL" id="MBK1878392.1"/>
    </source>
</evidence>
<dbReference type="GO" id="GO:0005524">
    <property type="term" value="F:ATP binding"/>
    <property type="evidence" value="ECO:0007669"/>
    <property type="project" value="UniProtKB-KW"/>
</dbReference>
<dbReference type="InterPro" id="IPR051314">
    <property type="entry name" value="AAA_ATPase_RarA/MGS1/WRNIP1"/>
</dbReference>
<dbReference type="CDD" id="cd18139">
    <property type="entry name" value="HLD_clamp_RarA"/>
    <property type="match status" value="1"/>
</dbReference>
<dbReference type="Pfam" id="PF12002">
    <property type="entry name" value="MgsA_C"/>
    <property type="match status" value="1"/>
</dbReference>
<dbReference type="PANTHER" id="PTHR13779">
    <property type="entry name" value="WERNER HELICASE-INTERACTING PROTEIN 1 FAMILY MEMBER"/>
    <property type="match status" value="1"/>
</dbReference>
<dbReference type="SUPFAM" id="SSF52540">
    <property type="entry name" value="P-loop containing nucleoside triphosphate hydrolases"/>
    <property type="match status" value="1"/>
</dbReference>
<dbReference type="Gene3D" id="1.10.3710.10">
    <property type="entry name" value="DNA polymerase III clamp loader subunits, C-terminal domain"/>
    <property type="match status" value="1"/>
</dbReference>
<dbReference type="InterPro" id="IPR003593">
    <property type="entry name" value="AAA+_ATPase"/>
</dbReference>
<proteinExistence type="inferred from homology"/>
<dbReference type="CDD" id="cd00009">
    <property type="entry name" value="AAA"/>
    <property type="match status" value="1"/>
</dbReference>
<dbReference type="InterPro" id="IPR027417">
    <property type="entry name" value="P-loop_NTPase"/>
</dbReference>
<comment type="function">
    <text evidence="1">DNA-dependent ATPase that plays important roles in cellular responses to stalled DNA replication processes.</text>
</comment>
<comment type="caution">
    <text evidence="9">The sequence shown here is derived from an EMBL/GenBank/DDBJ whole genome shotgun (WGS) entry which is preliminary data.</text>
</comment>
<dbReference type="GO" id="GO:0017116">
    <property type="term" value="F:single-stranded DNA helicase activity"/>
    <property type="evidence" value="ECO:0007669"/>
    <property type="project" value="TreeGrafter"/>
</dbReference>
<keyword evidence="5" id="KW-0547">Nucleotide-binding</keyword>
<dbReference type="SMART" id="SM00382">
    <property type="entry name" value="AAA"/>
    <property type="match status" value="1"/>
</dbReference>
<dbReference type="InterPro" id="IPR003959">
    <property type="entry name" value="ATPase_AAA_core"/>
</dbReference>
<dbReference type="Gene3D" id="1.20.272.10">
    <property type="match status" value="1"/>
</dbReference>
<dbReference type="AlphaFoldDB" id="A0A934VQI6"/>
<accession>A0A934VQI6</accession>
<evidence type="ECO:0000313" key="10">
    <source>
        <dbReference type="Proteomes" id="UP000617628"/>
    </source>
</evidence>
<evidence type="ECO:0000256" key="5">
    <source>
        <dbReference type="ARBA" id="ARBA00022741"/>
    </source>
</evidence>
<keyword evidence="10" id="KW-1185">Reference proteome</keyword>
<evidence type="ECO:0000256" key="7">
    <source>
        <dbReference type="SAM" id="MobiDB-lite"/>
    </source>
</evidence>
<dbReference type="GO" id="GO:0016887">
    <property type="term" value="F:ATP hydrolysis activity"/>
    <property type="evidence" value="ECO:0007669"/>
    <property type="project" value="InterPro"/>
</dbReference>
<dbReference type="InterPro" id="IPR032423">
    <property type="entry name" value="AAA_assoc_2"/>
</dbReference>
<dbReference type="Proteomes" id="UP000617628">
    <property type="component" value="Unassembled WGS sequence"/>
</dbReference>
<feature type="domain" description="AAA+ ATPase" evidence="8">
    <location>
        <begin position="63"/>
        <end position="177"/>
    </location>
</feature>
<gene>
    <name evidence="9" type="ORF">JIN87_16045</name>
</gene>
<reference evidence="9" key="1">
    <citation type="submission" date="2021-01" db="EMBL/GenBank/DDBJ databases">
        <title>Modified the classification status of verrucomicrobia.</title>
        <authorList>
            <person name="Feng X."/>
        </authorList>
    </citation>
    <scope>NUCLEOTIDE SEQUENCE</scope>
    <source>
        <strain evidence="9">KCTC 13126</strain>
    </source>
</reference>
<evidence type="ECO:0000256" key="1">
    <source>
        <dbReference type="ARBA" id="ARBA00002393"/>
    </source>
</evidence>
<sequence length="449" mass="49356">MDDQASLFGAEEEVALRKDEGGRPSKRQPLAARLRPRNLKEVVGQDHILGEGNLLPRLVESNTFGSLLFYGPPGCGKTSMAEAIAGETQSRFVRVNAVMSNVGELREILSIARRMEDKDTVLFVDEIHRFNKSQQDLLLPDVEAGNIRLIGATTHNPGFYVNAPLLSRSHLFRLNPHSVETVAARLAKALKDEERGLGGRRHEAEAEVLEGLAKLCDGDLRRALNALEVIAMGLAESEPITADAISVFASERQIRYDANEDEHYDTISAFIKSIRGGSPDAALYWLAKMLAGGEDPRFIARRLVISASEDIGLADSNALPLAVATQQACEFVGMPECRINLAHCVAYLAAAPKSNSAYAAIGKALADIKQGPVQEVPVWLRDSGGKASKALGNSADYRYSHDYPENVSGQEFMLEPKRFLDLNRVGAETEIAKRLERWEKLKKERKEEL</sequence>
<feature type="compositionally biased region" description="Basic and acidic residues" evidence="7">
    <location>
        <begin position="14"/>
        <end position="23"/>
    </location>
</feature>
<evidence type="ECO:0000256" key="4">
    <source>
        <dbReference type="ARBA" id="ARBA00022705"/>
    </source>
</evidence>
<dbReference type="Pfam" id="PF00004">
    <property type="entry name" value="AAA"/>
    <property type="match status" value="1"/>
</dbReference>
<feature type="region of interest" description="Disordered" evidence="7">
    <location>
        <begin position="1"/>
        <end position="29"/>
    </location>
</feature>
<dbReference type="FunFam" id="3.40.50.300:FF:000137">
    <property type="entry name" value="Replication-associated recombination protein A"/>
    <property type="match status" value="1"/>
</dbReference>
<dbReference type="EMBL" id="JAENIL010000030">
    <property type="protein sequence ID" value="MBK1878392.1"/>
    <property type="molecule type" value="Genomic_DNA"/>
</dbReference>
<dbReference type="SUPFAM" id="SSF48019">
    <property type="entry name" value="post-AAA+ oligomerization domain-like"/>
    <property type="match status" value="1"/>
</dbReference>